<reference evidence="3" key="2">
    <citation type="submission" date="2025-08" db="UniProtKB">
        <authorList>
            <consortium name="Ensembl"/>
        </authorList>
    </citation>
    <scope>IDENTIFICATION</scope>
</reference>
<proteinExistence type="predicted"/>
<dbReference type="InterPro" id="IPR026971">
    <property type="entry name" value="CND1/NCAPD3"/>
</dbReference>
<evidence type="ECO:0000256" key="1">
    <source>
        <dbReference type="ARBA" id="ARBA00023067"/>
    </source>
</evidence>
<dbReference type="Proteomes" id="UP000314982">
    <property type="component" value="Unassembled WGS sequence"/>
</dbReference>
<keyword evidence="1" id="KW-0226">DNA condensation</keyword>
<accession>A0A4W5PTD4</accession>
<dbReference type="InterPro" id="IPR016024">
    <property type="entry name" value="ARM-type_fold"/>
</dbReference>
<protein>
    <submittedName>
        <fullName evidence="3">Uncharacterized protein</fullName>
    </submittedName>
</protein>
<keyword evidence="4" id="KW-1185">Reference proteome</keyword>
<feature type="chain" id="PRO_5021314338" evidence="2">
    <location>
        <begin position="21"/>
        <end position="161"/>
    </location>
</feature>
<dbReference type="PANTHER" id="PTHR14222:SF2">
    <property type="entry name" value="CONDENSIN COMPLEX SUBUNIT 1"/>
    <property type="match status" value="1"/>
</dbReference>
<dbReference type="AlphaFoldDB" id="A0A4W5PTD4"/>
<evidence type="ECO:0000256" key="2">
    <source>
        <dbReference type="SAM" id="SignalP"/>
    </source>
</evidence>
<reference evidence="3" key="3">
    <citation type="submission" date="2025-09" db="UniProtKB">
        <authorList>
            <consortium name="Ensembl"/>
        </authorList>
    </citation>
    <scope>IDENTIFICATION</scope>
</reference>
<dbReference type="Gene3D" id="1.25.10.10">
    <property type="entry name" value="Leucine-rich Repeat Variant"/>
    <property type="match status" value="1"/>
</dbReference>
<dbReference type="GO" id="GO:0042393">
    <property type="term" value="F:histone binding"/>
    <property type="evidence" value="ECO:0007669"/>
    <property type="project" value="TreeGrafter"/>
</dbReference>
<evidence type="ECO:0000313" key="3">
    <source>
        <dbReference type="Ensembl" id="ENSHHUP00000065448.1"/>
    </source>
</evidence>
<dbReference type="SUPFAM" id="SSF48371">
    <property type="entry name" value="ARM repeat"/>
    <property type="match status" value="1"/>
</dbReference>
<dbReference type="GO" id="GO:0007076">
    <property type="term" value="P:mitotic chromosome condensation"/>
    <property type="evidence" value="ECO:0007669"/>
    <property type="project" value="InterPro"/>
</dbReference>
<keyword evidence="2" id="KW-0732">Signal</keyword>
<evidence type="ECO:0000313" key="4">
    <source>
        <dbReference type="Proteomes" id="UP000314982"/>
    </source>
</evidence>
<dbReference type="GO" id="GO:0010032">
    <property type="term" value="P:meiotic chromosome condensation"/>
    <property type="evidence" value="ECO:0007669"/>
    <property type="project" value="TreeGrafter"/>
</dbReference>
<dbReference type="Ensembl" id="ENSHHUT00000067664.1">
    <property type="protein sequence ID" value="ENSHHUP00000065448.1"/>
    <property type="gene ID" value="ENSHHUG00000038635.1"/>
</dbReference>
<dbReference type="GO" id="GO:0000796">
    <property type="term" value="C:condensin complex"/>
    <property type="evidence" value="ECO:0007669"/>
    <property type="project" value="TreeGrafter"/>
</dbReference>
<dbReference type="InterPro" id="IPR011989">
    <property type="entry name" value="ARM-like"/>
</dbReference>
<reference evidence="4" key="1">
    <citation type="submission" date="2018-06" db="EMBL/GenBank/DDBJ databases">
        <title>Genome assembly of Danube salmon.</title>
        <authorList>
            <person name="Macqueen D.J."/>
            <person name="Gundappa M.K."/>
        </authorList>
    </citation>
    <scope>NUCLEOTIDE SEQUENCE [LARGE SCALE GENOMIC DNA]</scope>
</reference>
<name>A0A4W5PTD4_9TELE</name>
<dbReference type="PANTHER" id="PTHR14222">
    <property type="entry name" value="CONDENSIN"/>
    <property type="match status" value="1"/>
</dbReference>
<organism evidence="3 4">
    <name type="scientific">Hucho hucho</name>
    <name type="common">huchen</name>
    <dbReference type="NCBI Taxonomy" id="62062"/>
    <lineage>
        <taxon>Eukaryota</taxon>
        <taxon>Metazoa</taxon>
        <taxon>Chordata</taxon>
        <taxon>Craniata</taxon>
        <taxon>Vertebrata</taxon>
        <taxon>Euteleostomi</taxon>
        <taxon>Actinopterygii</taxon>
        <taxon>Neopterygii</taxon>
        <taxon>Teleostei</taxon>
        <taxon>Protacanthopterygii</taxon>
        <taxon>Salmoniformes</taxon>
        <taxon>Salmonidae</taxon>
        <taxon>Salmoninae</taxon>
        <taxon>Hucho</taxon>
    </lineage>
</organism>
<dbReference type="GO" id="GO:0000779">
    <property type="term" value="C:condensed chromosome, centromeric region"/>
    <property type="evidence" value="ECO:0007669"/>
    <property type="project" value="TreeGrafter"/>
</dbReference>
<sequence length="161" mass="17936">MFKPSLCVCRALVCVCEVLGEVLVRVLSGDGLDESGRADRDRFMDTLQEHLHDTHSYVRAHVLQVYTRIVNSKALPLNRYSEVMGLAVGRLMDKSINVVKSAIQLLAAFIAHNPYSCKLSSADLKKPLEKETDKLRELRERLQENTCGSDQGLRAVGCYGA</sequence>
<feature type="signal peptide" evidence="2">
    <location>
        <begin position="1"/>
        <end position="20"/>
    </location>
</feature>